<name>A0A1Q9JJK2_9FIRM</name>
<reference evidence="2 3" key="1">
    <citation type="journal article" date="2016" name="Appl. Environ. Microbiol.">
        <title>Function and Phylogeny of Bacterial Butyryl Coenzyme A:Acetate Transferases and Their Diversity in the Proximal Colon of Swine.</title>
        <authorList>
            <person name="Trachsel J."/>
            <person name="Bayles D.O."/>
            <person name="Looft T."/>
            <person name="Levine U.Y."/>
            <person name="Allen H.K."/>
        </authorList>
    </citation>
    <scope>NUCLEOTIDE SEQUENCE [LARGE SCALE GENOMIC DNA]</scope>
    <source>
        <strain evidence="2 3">68-3-10</strain>
    </source>
</reference>
<feature type="transmembrane region" description="Helical" evidence="1">
    <location>
        <begin position="93"/>
        <end position="110"/>
    </location>
</feature>
<accession>A0A1Q9JJK2</accession>
<keyword evidence="1" id="KW-0472">Membrane</keyword>
<dbReference type="AlphaFoldDB" id="A0A1Q9JJK2"/>
<evidence type="ECO:0008006" key="4">
    <source>
        <dbReference type="Google" id="ProtNLM"/>
    </source>
</evidence>
<evidence type="ECO:0000313" key="2">
    <source>
        <dbReference type="EMBL" id="OLR56398.1"/>
    </source>
</evidence>
<proteinExistence type="predicted"/>
<feature type="transmembrane region" description="Helical" evidence="1">
    <location>
        <begin position="61"/>
        <end position="81"/>
    </location>
</feature>
<dbReference type="RefSeq" id="WP_075713986.1">
    <property type="nucleotide sequence ID" value="NZ_MJIE01000001.1"/>
</dbReference>
<keyword evidence="1" id="KW-0812">Transmembrane</keyword>
<dbReference type="InterPro" id="IPR007404">
    <property type="entry name" value="YdjM-like"/>
</dbReference>
<protein>
    <recommendedName>
        <fullName evidence="4">Metal-dependent hydrolase</fullName>
    </recommendedName>
</protein>
<organism evidence="2 3">
    <name type="scientific">Hornefia porci</name>
    <dbReference type="NCBI Taxonomy" id="2652292"/>
    <lineage>
        <taxon>Bacteria</taxon>
        <taxon>Bacillati</taxon>
        <taxon>Bacillota</taxon>
        <taxon>Clostridia</taxon>
        <taxon>Peptostreptococcales</taxon>
        <taxon>Anaerovoracaceae</taxon>
        <taxon>Hornefia</taxon>
    </lineage>
</organism>
<dbReference type="EMBL" id="MJIE01000001">
    <property type="protein sequence ID" value="OLR56398.1"/>
    <property type="molecule type" value="Genomic_DNA"/>
</dbReference>
<evidence type="ECO:0000256" key="1">
    <source>
        <dbReference type="SAM" id="Phobius"/>
    </source>
</evidence>
<feature type="transmembrane region" description="Helical" evidence="1">
    <location>
        <begin position="185"/>
        <end position="205"/>
    </location>
</feature>
<keyword evidence="3" id="KW-1185">Reference proteome</keyword>
<evidence type="ECO:0000313" key="3">
    <source>
        <dbReference type="Proteomes" id="UP000187404"/>
    </source>
</evidence>
<keyword evidence="1" id="KW-1133">Transmembrane helix</keyword>
<gene>
    <name evidence="2" type="ORF">BHK98_10140</name>
</gene>
<sequence>MLGKTHLAVGVATALIITQPHSLDEIVATVIGGAVGGIICDIDVKIDRSNRFAEKASTDALYGEIAAGILASSLLLANWFMEGTVCRVVADNGMLAILGAVLFLILFVIGEKSKHRDRTHSLFFMIAFTISVMLIHLNIGLAFLFGYASHLTIDLLNKSPERLFYPRKKGVCFKICYADRFGNELLFVIGIAVIVLYFYGVASYFI</sequence>
<comment type="caution">
    <text evidence="2">The sequence shown here is derived from an EMBL/GenBank/DDBJ whole genome shotgun (WGS) entry which is preliminary data.</text>
</comment>
<dbReference type="Proteomes" id="UP000187404">
    <property type="component" value="Unassembled WGS sequence"/>
</dbReference>
<dbReference type="STRING" id="1261640.BHK98_10140"/>
<feature type="transmembrane region" description="Helical" evidence="1">
    <location>
        <begin position="122"/>
        <end position="148"/>
    </location>
</feature>
<dbReference type="OrthoDB" id="5459053at2"/>
<dbReference type="Pfam" id="PF04307">
    <property type="entry name" value="YdjM"/>
    <property type="match status" value="1"/>
</dbReference>